<dbReference type="AlphaFoldDB" id="A0A0C3E8A3"/>
<dbReference type="InterPro" id="IPR023198">
    <property type="entry name" value="PGP-like_dom2"/>
</dbReference>
<comment type="similarity">
    <text evidence="1">Belongs to the HAD-like hydrolase superfamily. CbbY/CbbZ/Gph/YieH family.</text>
</comment>
<name>A0A0C3E8A3_9VIBR</name>
<dbReference type="InterPro" id="IPR006439">
    <property type="entry name" value="HAD-SF_hydro_IA"/>
</dbReference>
<dbReference type="SUPFAM" id="SSF56784">
    <property type="entry name" value="HAD-like"/>
    <property type="match status" value="1"/>
</dbReference>
<dbReference type="InterPro" id="IPR010976">
    <property type="entry name" value="B-phosphoglucomutase_hydrolase"/>
</dbReference>
<dbReference type="SFLD" id="SFLDG01129">
    <property type="entry name" value="C1.5:_HAD__Beta-PGM__Phosphata"/>
    <property type="match status" value="1"/>
</dbReference>
<dbReference type="GO" id="GO:0050308">
    <property type="term" value="F:sugar-phosphatase activity"/>
    <property type="evidence" value="ECO:0007669"/>
    <property type="project" value="TreeGrafter"/>
</dbReference>
<reference evidence="2 3" key="1">
    <citation type="submission" date="2015-01" db="EMBL/GenBank/DDBJ databases">
        <title>Draft genome of Vibrio mytili type strain CAIM 528.</title>
        <authorList>
            <person name="Gonzalez-Castillo A."/>
            <person name="Gomez-Gil B."/>
            <person name="Enciso-Ibarra J."/>
        </authorList>
    </citation>
    <scope>NUCLEOTIDE SEQUENCE [LARGE SCALE GENOMIC DNA]</scope>
    <source>
        <strain evidence="2 3">CAIM 528</strain>
    </source>
</reference>
<dbReference type="RefSeq" id="WP_041155963.1">
    <property type="nucleotide sequence ID" value="NZ_CBCRVP010000002.1"/>
</dbReference>
<comment type="caution">
    <text evidence="2">The sequence shown here is derived from an EMBL/GenBank/DDBJ whole genome shotgun (WGS) entry which is preliminary data.</text>
</comment>
<dbReference type="Proteomes" id="UP000031977">
    <property type="component" value="Unassembled WGS sequence"/>
</dbReference>
<dbReference type="PANTHER" id="PTHR43481">
    <property type="entry name" value="FRUCTOSE-1-PHOSPHATE PHOSPHATASE"/>
    <property type="match status" value="1"/>
</dbReference>
<dbReference type="NCBIfam" id="TIGR02009">
    <property type="entry name" value="PGMB-YQAB-SF"/>
    <property type="match status" value="1"/>
</dbReference>
<dbReference type="EMBL" id="JXOK01000049">
    <property type="protein sequence ID" value="KIN10618.1"/>
    <property type="molecule type" value="Genomic_DNA"/>
</dbReference>
<protein>
    <submittedName>
        <fullName evidence="2">Carotenoid dehydrogenase</fullName>
    </submittedName>
</protein>
<dbReference type="PANTHER" id="PTHR43481:SF4">
    <property type="entry name" value="GLYCEROL-1-PHOSPHATE PHOSPHOHYDROLASE 1-RELATED"/>
    <property type="match status" value="1"/>
</dbReference>
<evidence type="ECO:0000313" key="3">
    <source>
        <dbReference type="Proteomes" id="UP000031977"/>
    </source>
</evidence>
<dbReference type="InterPro" id="IPR036412">
    <property type="entry name" value="HAD-like_sf"/>
</dbReference>
<dbReference type="CDD" id="cd07505">
    <property type="entry name" value="HAD_BPGM-like"/>
    <property type="match status" value="1"/>
</dbReference>
<accession>A0A0C3E8A3</accession>
<dbReference type="STRING" id="50718.SU60_13545"/>
<dbReference type="InterPro" id="IPR023214">
    <property type="entry name" value="HAD_sf"/>
</dbReference>
<organism evidence="2 3">
    <name type="scientific">Vibrio mytili</name>
    <dbReference type="NCBI Taxonomy" id="50718"/>
    <lineage>
        <taxon>Bacteria</taxon>
        <taxon>Pseudomonadati</taxon>
        <taxon>Pseudomonadota</taxon>
        <taxon>Gammaproteobacteria</taxon>
        <taxon>Vibrionales</taxon>
        <taxon>Vibrionaceae</taxon>
        <taxon>Vibrio</taxon>
    </lineage>
</organism>
<evidence type="ECO:0000256" key="1">
    <source>
        <dbReference type="ARBA" id="ARBA00006171"/>
    </source>
</evidence>
<dbReference type="NCBIfam" id="TIGR01509">
    <property type="entry name" value="HAD-SF-IA-v3"/>
    <property type="match status" value="1"/>
</dbReference>
<sequence>MSTIDFRPYEGFIFDMDGTLLDTMPAHLAAWQATADRFDFPFSQDWLHSLGGMPSFKIVGEINRLHDLSLDPKTVAKYKMETFAAMELHGDIIECTHSVLEEYLGQKKIAVGTGSQRDSAIRLLSHSRILDKLDAVVTATDVKNHKPFPDTFLLAAEQLGIEASACLVFEDTDLGKRAAHAAGMDCVMVQGDDLVLYPKP</sequence>
<dbReference type="InterPro" id="IPR051806">
    <property type="entry name" value="HAD-like_SPP"/>
</dbReference>
<dbReference type="Gene3D" id="3.40.50.1000">
    <property type="entry name" value="HAD superfamily/HAD-like"/>
    <property type="match status" value="1"/>
</dbReference>
<evidence type="ECO:0000313" key="2">
    <source>
        <dbReference type="EMBL" id="KIN10618.1"/>
    </source>
</evidence>
<keyword evidence="3" id="KW-1185">Reference proteome</keyword>
<dbReference type="SFLD" id="SFLDS00003">
    <property type="entry name" value="Haloacid_Dehalogenase"/>
    <property type="match status" value="1"/>
</dbReference>
<dbReference type="Gene3D" id="1.10.150.240">
    <property type="entry name" value="Putative phosphatase, domain 2"/>
    <property type="match status" value="1"/>
</dbReference>
<gene>
    <name evidence="2" type="ORF">SU60_13545</name>
</gene>
<dbReference type="OrthoDB" id="9782449at2"/>
<dbReference type="Pfam" id="PF13419">
    <property type="entry name" value="HAD_2"/>
    <property type="match status" value="1"/>
</dbReference>
<proteinExistence type="inferred from homology"/>
<dbReference type="PRINTS" id="PR00413">
    <property type="entry name" value="HADHALOGNASE"/>
</dbReference>
<dbReference type="InterPro" id="IPR041492">
    <property type="entry name" value="HAD_2"/>
</dbReference>